<organism evidence="1 2">
    <name type="scientific">Gossypium gossypioides</name>
    <name type="common">Mexican cotton</name>
    <name type="synonym">Selera gossypioides</name>
    <dbReference type="NCBI Taxonomy" id="34282"/>
    <lineage>
        <taxon>Eukaryota</taxon>
        <taxon>Viridiplantae</taxon>
        <taxon>Streptophyta</taxon>
        <taxon>Embryophyta</taxon>
        <taxon>Tracheophyta</taxon>
        <taxon>Spermatophyta</taxon>
        <taxon>Magnoliopsida</taxon>
        <taxon>eudicotyledons</taxon>
        <taxon>Gunneridae</taxon>
        <taxon>Pentapetalae</taxon>
        <taxon>rosids</taxon>
        <taxon>malvids</taxon>
        <taxon>Malvales</taxon>
        <taxon>Malvaceae</taxon>
        <taxon>Malvoideae</taxon>
        <taxon>Gossypium</taxon>
    </lineage>
</organism>
<comment type="caution">
    <text evidence="1">The sequence shown here is derived from an EMBL/GenBank/DDBJ whole genome shotgun (WGS) entry which is preliminary data.</text>
</comment>
<name>A0A7J9BU03_GOSGO</name>
<proteinExistence type="predicted"/>
<protein>
    <submittedName>
        <fullName evidence="1">Uncharacterized protein</fullName>
    </submittedName>
</protein>
<dbReference type="Proteomes" id="UP000593579">
    <property type="component" value="Unassembled WGS sequence"/>
</dbReference>
<keyword evidence="2" id="KW-1185">Reference proteome</keyword>
<accession>A0A7J9BU03</accession>
<reference evidence="1 2" key="1">
    <citation type="journal article" date="2019" name="Genome Biol. Evol.">
        <title>Insights into the evolution of the New World diploid cottons (Gossypium, subgenus Houzingenia) based on genome sequencing.</title>
        <authorList>
            <person name="Grover C.E."/>
            <person name="Arick M.A. 2nd"/>
            <person name="Thrash A."/>
            <person name="Conover J.L."/>
            <person name="Sanders W.S."/>
            <person name="Peterson D.G."/>
            <person name="Frelichowski J.E."/>
            <person name="Scheffler J.A."/>
            <person name="Scheffler B.E."/>
            <person name="Wendel J.F."/>
        </authorList>
    </citation>
    <scope>NUCLEOTIDE SEQUENCE [LARGE SCALE GENOMIC DNA]</scope>
    <source>
        <strain evidence="1">5</strain>
        <tissue evidence="1">Leaf</tissue>
    </source>
</reference>
<gene>
    <name evidence="1" type="ORF">Gogos_012904</name>
</gene>
<sequence>MFVKEEYYINLYVGGKFVRDPHVRYFGEARKKLKEVDRKTNGKVKETVVDETENESSEEQIQAEVLEEVEVMIIGAYLGQMMMIIMMLVEEAICSPLIIRTQQVHTSVFGCCLKMNILKLILRTTQK</sequence>
<dbReference type="OrthoDB" id="1001184at2759"/>
<dbReference type="AlphaFoldDB" id="A0A7J9BU03"/>
<evidence type="ECO:0000313" key="2">
    <source>
        <dbReference type="Proteomes" id="UP000593579"/>
    </source>
</evidence>
<evidence type="ECO:0000313" key="1">
    <source>
        <dbReference type="EMBL" id="MBA0739653.1"/>
    </source>
</evidence>
<dbReference type="EMBL" id="JABEZY010000006">
    <property type="protein sequence ID" value="MBA0739653.1"/>
    <property type="molecule type" value="Genomic_DNA"/>
</dbReference>